<dbReference type="InterPro" id="IPR036852">
    <property type="entry name" value="Peptidase_S8/S53_dom_sf"/>
</dbReference>
<dbReference type="InterPro" id="IPR041469">
    <property type="entry name" value="Subtilisin-like_FN3"/>
</dbReference>
<dbReference type="SUPFAM" id="SSF52025">
    <property type="entry name" value="PA domain"/>
    <property type="match status" value="1"/>
</dbReference>
<name>A0AAV1BX19_OLDCO</name>
<dbReference type="PROSITE" id="PS51892">
    <property type="entry name" value="SUBTILASE"/>
    <property type="match status" value="1"/>
</dbReference>
<dbReference type="FunFam" id="3.50.30.30:FF:000005">
    <property type="entry name" value="subtilisin-like protease SBT1.5"/>
    <property type="match status" value="1"/>
</dbReference>
<dbReference type="InterPro" id="IPR000209">
    <property type="entry name" value="Peptidase_S8/S53_dom"/>
</dbReference>
<dbReference type="InterPro" id="IPR015500">
    <property type="entry name" value="Peptidase_S8_subtilisin-rel"/>
</dbReference>
<reference evidence="14" key="1">
    <citation type="submission" date="2023-03" db="EMBL/GenBank/DDBJ databases">
        <authorList>
            <person name="Julca I."/>
        </authorList>
    </citation>
    <scope>NUCLEOTIDE SEQUENCE</scope>
</reference>
<gene>
    <name evidence="14" type="ORF">OLC1_LOCUS599</name>
</gene>
<feature type="chain" id="PRO_5043673406" evidence="9">
    <location>
        <begin position="23"/>
        <end position="779"/>
    </location>
</feature>
<evidence type="ECO:0000256" key="1">
    <source>
        <dbReference type="ARBA" id="ARBA00011073"/>
    </source>
</evidence>
<feature type="domain" description="Peptidase S8/S53" evidence="10">
    <location>
        <begin position="140"/>
        <end position="622"/>
    </location>
</feature>
<dbReference type="InterPro" id="IPR003137">
    <property type="entry name" value="PA_domain"/>
</dbReference>
<dbReference type="EMBL" id="OX459118">
    <property type="protein sequence ID" value="CAI9087886.1"/>
    <property type="molecule type" value="Genomic_DNA"/>
</dbReference>
<evidence type="ECO:0000259" key="11">
    <source>
        <dbReference type="Pfam" id="PF02225"/>
    </source>
</evidence>
<evidence type="ECO:0000259" key="10">
    <source>
        <dbReference type="Pfam" id="PF00082"/>
    </source>
</evidence>
<evidence type="ECO:0000256" key="5">
    <source>
        <dbReference type="ARBA" id="ARBA00022825"/>
    </source>
</evidence>
<evidence type="ECO:0000256" key="6">
    <source>
        <dbReference type="ARBA" id="ARBA00023180"/>
    </source>
</evidence>
<feature type="active site" description="Charge relay system" evidence="7 8">
    <location>
        <position position="219"/>
    </location>
</feature>
<proteinExistence type="inferred from homology"/>
<evidence type="ECO:0000256" key="2">
    <source>
        <dbReference type="ARBA" id="ARBA00022670"/>
    </source>
</evidence>
<dbReference type="Proteomes" id="UP001161247">
    <property type="component" value="Chromosome 1"/>
</dbReference>
<dbReference type="CDD" id="cd02120">
    <property type="entry name" value="PA_subtilisin_like"/>
    <property type="match status" value="1"/>
</dbReference>
<organism evidence="14 15">
    <name type="scientific">Oldenlandia corymbosa var. corymbosa</name>
    <dbReference type="NCBI Taxonomy" id="529605"/>
    <lineage>
        <taxon>Eukaryota</taxon>
        <taxon>Viridiplantae</taxon>
        <taxon>Streptophyta</taxon>
        <taxon>Embryophyta</taxon>
        <taxon>Tracheophyta</taxon>
        <taxon>Spermatophyta</taxon>
        <taxon>Magnoliopsida</taxon>
        <taxon>eudicotyledons</taxon>
        <taxon>Gunneridae</taxon>
        <taxon>Pentapetalae</taxon>
        <taxon>asterids</taxon>
        <taxon>lamiids</taxon>
        <taxon>Gentianales</taxon>
        <taxon>Rubiaceae</taxon>
        <taxon>Rubioideae</taxon>
        <taxon>Spermacoceae</taxon>
        <taxon>Hedyotis-Oldenlandia complex</taxon>
        <taxon>Oldenlandia</taxon>
    </lineage>
</organism>
<keyword evidence="6" id="KW-0325">Glycoprotein</keyword>
<keyword evidence="2 8" id="KW-0645">Protease</keyword>
<evidence type="ECO:0000259" key="12">
    <source>
        <dbReference type="Pfam" id="PF05922"/>
    </source>
</evidence>
<dbReference type="FunFam" id="3.40.50.200:FF:000006">
    <property type="entry name" value="Subtilisin-like protease SBT1.5"/>
    <property type="match status" value="1"/>
</dbReference>
<feature type="domain" description="Subtilisin-like protease fibronectin type-III" evidence="13">
    <location>
        <begin position="671"/>
        <end position="776"/>
    </location>
</feature>
<dbReference type="Pfam" id="PF00082">
    <property type="entry name" value="Peptidase_S8"/>
    <property type="match status" value="1"/>
</dbReference>
<dbReference type="Gene3D" id="2.60.40.2310">
    <property type="match status" value="1"/>
</dbReference>
<feature type="active site" description="Charge relay system" evidence="7 8">
    <location>
        <position position="149"/>
    </location>
</feature>
<dbReference type="AlphaFoldDB" id="A0AAV1BX19"/>
<dbReference type="SUPFAM" id="SSF52743">
    <property type="entry name" value="Subtilisin-like"/>
    <property type="match status" value="1"/>
</dbReference>
<dbReference type="InterPro" id="IPR023828">
    <property type="entry name" value="Peptidase_S8_Ser-AS"/>
</dbReference>
<feature type="domain" description="PA" evidence="11">
    <location>
        <begin position="403"/>
        <end position="477"/>
    </location>
</feature>
<dbReference type="GO" id="GO:0004252">
    <property type="term" value="F:serine-type endopeptidase activity"/>
    <property type="evidence" value="ECO:0007669"/>
    <property type="project" value="UniProtKB-UniRule"/>
</dbReference>
<keyword evidence="3 9" id="KW-0732">Signal</keyword>
<dbReference type="Pfam" id="PF05922">
    <property type="entry name" value="Inhibitor_I9"/>
    <property type="match status" value="1"/>
</dbReference>
<evidence type="ECO:0000256" key="7">
    <source>
        <dbReference type="PIRSR" id="PIRSR615500-1"/>
    </source>
</evidence>
<keyword evidence="15" id="KW-1185">Reference proteome</keyword>
<comment type="similarity">
    <text evidence="1 8">Belongs to the peptidase S8 family.</text>
</comment>
<dbReference type="PANTHER" id="PTHR10795">
    <property type="entry name" value="PROPROTEIN CONVERTASE SUBTILISIN/KEXIN"/>
    <property type="match status" value="1"/>
</dbReference>
<dbReference type="Pfam" id="PF02225">
    <property type="entry name" value="PA"/>
    <property type="match status" value="1"/>
</dbReference>
<dbReference type="InterPro" id="IPR034197">
    <property type="entry name" value="Peptidases_S8_3"/>
</dbReference>
<dbReference type="CDD" id="cd04852">
    <property type="entry name" value="Peptidases_S8_3"/>
    <property type="match status" value="1"/>
</dbReference>
<accession>A0AAV1BX19</accession>
<evidence type="ECO:0000313" key="14">
    <source>
        <dbReference type="EMBL" id="CAI9087886.1"/>
    </source>
</evidence>
<sequence>MEYSPKFFFAFLLLLIPSFASSLQQNQVYIVYFGEHSGEKTAQEIEEHHHSYLYSVKDTEEDARSSLIYSYKHSINGFAAKLSPEEAQKLSENDEVVSVLPSKQYSVHTTRSWEFVGIERSPGLEGKVDKDELIVKARYGKDVIAGVLDSGVWPESESFSDEGMGPIPKRWKGACATGDNFKCNKKIIGARFYIKGYESYYGPLNRTLDSYSPRDVDGHGSHTASTVAGRRVPNVASAGGFARGTASGGAPHARLAIYKVCWAIPGQEKSDGNTCFAEDMLAGIDDAINDGIDVLSASIGAHEPYEYYYDFIAIGALHAIKKNIVVSCSAGNDGPKASTLSNPAPWILTVGASSMDRTFVADIHLGNGKKVKGQTITAYKLENKMYPLVRAAQVAHSNVAKNMTDQCLPGSLDPKKARGKIVMCLRGAGLRVGKGQEAKRAGAVGFILGNSKANGEELSVDAHVLPANAVGYKNAMRILKYIDSTKNPKAYIGLAKTVYKDVTAPFMAAFSSRGPSVISPDILKPDITAPGLNVLAAWSGGASPTKLSTDHRRVKYNVLSGTSMSCPHVSGAAVLLKAIHPDWSSAAIRSAIMTTAALTNNKGHPITDASGNEADPFQFGAGHFRPTKAADPGLIYDASYEDYALYVCNFNNSKKVVPHFHCPKKPPSPGNLNYPSVAVPKLKGTVVIKRTVTNVGSSTSNSIYFATAKPPVGISVKISPPILIFKHLGEKKSFTITFRAEPELEVGKIPKGEYLFGHYSWNDANNVYDVRSPIAVALA</sequence>
<feature type="domain" description="Inhibitor I9" evidence="12">
    <location>
        <begin position="28"/>
        <end position="108"/>
    </location>
</feature>
<evidence type="ECO:0000256" key="8">
    <source>
        <dbReference type="PROSITE-ProRule" id="PRU01240"/>
    </source>
</evidence>
<dbReference type="InterPro" id="IPR010259">
    <property type="entry name" value="S8pro/Inhibitor_I9"/>
</dbReference>
<dbReference type="InterPro" id="IPR046450">
    <property type="entry name" value="PA_dom_sf"/>
</dbReference>
<evidence type="ECO:0000259" key="13">
    <source>
        <dbReference type="Pfam" id="PF17766"/>
    </source>
</evidence>
<keyword evidence="4 8" id="KW-0378">Hydrolase</keyword>
<dbReference type="Pfam" id="PF17766">
    <property type="entry name" value="fn3_6"/>
    <property type="match status" value="1"/>
</dbReference>
<evidence type="ECO:0000256" key="3">
    <source>
        <dbReference type="ARBA" id="ARBA00022729"/>
    </source>
</evidence>
<feature type="signal peptide" evidence="9">
    <location>
        <begin position="1"/>
        <end position="22"/>
    </location>
</feature>
<evidence type="ECO:0000256" key="9">
    <source>
        <dbReference type="SAM" id="SignalP"/>
    </source>
</evidence>
<dbReference type="GO" id="GO:0006508">
    <property type="term" value="P:proteolysis"/>
    <property type="evidence" value="ECO:0007669"/>
    <property type="project" value="UniProtKB-KW"/>
</dbReference>
<evidence type="ECO:0000256" key="4">
    <source>
        <dbReference type="ARBA" id="ARBA00022801"/>
    </source>
</evidence>
<feature type="active site" description="Charge relay system" evidence="7 8">
    <location>
        <position position="563"/>
    </location>
</feature>
<dbReference type="PRINTS" id="PR00723">
    <property type="entry name" value="SUBTILISIN"/>
</dbReference>
<dbReference type="Gene3D" id="3.30.70.80">
    <property type="entry name" value="Peptidase S8 propeptide/proteinase inhibitor I9"/>
    <property type="match status" value="1"/>
</dbReference>
<dbReference type="Gene3D" id="3.40.50.200">
    <property type="entry name" value="Peptidase S8/S53 domain"/>
    <property type="match status" value="1"/>
</dbReference>
<evidence type="ECO:0000313" key="15">
    <source>
        <dbReference type="Proteomes" id="UP001161247"/>
    </source>
</evidence>
<dbReference type="InterPro" id="IPR045051">
    <property type="entry name" value="SBT"/>
</dbReference>
<protein>
    <submittedName>
        <fullName evidence="14">OLC1v1022075C1</fullName>
    </submittedName>
</protein>
<dbReference type="PROSITE" id="PS00138">
    <property type="entry name" value="SUBTILASE_SER"/>
    <property type="match status" value="1"/>
</dbReference>
<dbReference type="Gene3D" id="3.50.30.30">
    <property type="match status" value="1"/>
</dbReference>
<dbReference type="FunFam" id="3.30.70.80:FF:000002">
    <property type="entry name" value="Subtilisin-like protease SBT5.3"/>
    <property type="match status" value="1"/>
</dbReference>
<dbReference type="InterPro" id="IPR037045">
    <property type="entry name" value="S8pro/Inhibitor_I9_sf"/>
</dbReference>
<keyword evidence="5 8" id="KW-0720">Serine protease</keyword>